<evidence type="ECO:0000313" key="2">
    <source>
        <dbReference type="Proteomes" id="UP000250572"/>
    </source>
</evidence>
<dbReference type="AlphaFoldDB" id="A0A315UUS1"/>
<sequence length="38" mass="4369">MRVTAIRIPANQAPGPTWGFWPRLHTWTGLESPQLVPW</sequence>
<name>A0A315UUS1_GAMAF</name>
<reference evidence="1 2" key="1">
    <citation type="journal article" date="2018" name="G3 (Bethesda)">
        <title>A High-Quality Reference Genome for the Invasive Mosquitofish Gambusia affinis Using a Chicago Library.</title>
        <authorList>
            <person name="Hoffberg S.L."/>
            <person name="Troendle N.J."/>
            <person name="Glenn T.C."/>
            <person name="Mahmud O."/>
            <person name="Louha S."/>
            <person name="Chalopin D."/>
            <person name="Bennetzen J.L."/>
            <person name="Mauricio R."/>
        </authorList>
    </citation>
    <scope>NUCLEOTIDE SEQUENCE [LARGE SCALE GENOMIC DNA]</scope>
    <source>
        <strain evidence="1">NE01/NJP1002.9</strain>
        <tissue evidence="1">Muscle</tissue>
    </source>
</reference>
<dbReference type="Proteomes" id="UP000250572">
    <property type="component" value="Unassembled WGS sequence"/>
</dbReference>
<gene>
    <name evidence="1" type="ORF">CCH79_00020604</name>
</gene>
<dbReference type="EMBL" id="NHOQ01002873">
    <property type="protein sequence ID" value="PWA14070.1"/>
    <property type="molecule type" value="Genomic_DNA"/>
</dbReference>
<keyword evidence="2" id="KW-1185">Reference proteome</keyword>
<accession>A0A315UUS1</accession>
<comment type="caution">
    <text evidence="1">The sequence shown here is derived from an EMBL/GenBank/DDBJ whole genome shotgun (WGS) entry which is preliminary data.</text>
</comment>
<evidence type="ECO:0000313" key="1">
    <source>
        <dbReference type="EMBL" id="PWA14070.1"/>
    </source>
</evidence>
<protein>
    <submittedName>
        <fullName evidence="1">Uncharacterized protein</fullName>
    </submittedName>
</protein>
<organism evidence="1 2">
    <name type="scientific">Gambusia affinis</name>
    <name type="common">Western mosquitofish</name>
    <name type="synonym">Heterandria affinis</name>
    <dbReference type="NCBI Taxonomy" id="33528"/>
    <lineage>
        <taxon>Eukaryota</taxon>
        <taxon>Metazoa</taxon>
        <taxon>Chordata</taxon>
        <taxon>Craniata</taxon>
        <taxon>Vertebrata</taxon>
        <taxon>Euteleostomi</taxon>
        <taxon>Actinopterygii</taxon>
        <taxon>Neopterygii</taxon>
        <taxon>Teleostei</taxon>
        <taxon>Neoteleostei</taxon>
        <taxon>Acanthomorphata</taxon>
        <taxon>Ovalentaria</taxon>
        <taxon>Atherinomorphae</taxon>
        <taxon>Cyprinodontiformes</taxon>
        <taxon>Poeciliidae</taxon>
        <taxon>Poeciliinae</taxon>
        <taxon>Gambusia</taxon>
    </lineage>
</organism>
<proteinExistence type="predicted"/>